<proteinExistence type="inferred from homology"/>
<dbReference type="Pfam" id="PF01217">
    <property type="entry name" value="Clat_adaptor_s"/>
    <property type="match status" value="1"/>
</dbReference>
<dbReference type="OrthoDB" id="10266042at2759"/>
<evidence type="ECO:0000256" key="5">
    <source>
        <dbReference type="ARBA" id="ARBA00022892"/>
    </source>
</evidence>
<organism evidence="14 15">
    <name type="scientific">Rozella allomycis (strain CSF55)</name>
    <dbReference type="NCBI Taxonomy" id="988480"/>
    <lineage>
        <taxon>Eukaryota</taxon>
        <taxon>Fungi</taxon>
        <taxon>Fungi incertae sedis</taxon>
        <taxon>Cryptomycota</taxon>
        <taxon>Cryptomycota incertae sedis</taxon>
        <taxon>Rozella</taxon>
    </lineage>
</organism>
<sequence>MSRSKVEGLLASFPRLIDEGQEHTFVESDDLRFVYQPMESLYLVMLTTKTSNILLDLETLHLFARIVPEYCKTVNEEQVKKNAFELIFAFDEIVNMGYRESLSVSQLKTIIEMDSHDERVQEALARMKEREAREAAKLKAKQLEMQRREQKRASFATGMGGMKSGMEYSSMPVETNYVRQYEQPKPKEPSTIIANPSRGMKLGRKEKGAELMDIVKKETGFSESVFTSPSSESYPIESASIAPIDSIQKDSVHITAEERIEMAVSRDGGIHHFEVKGELSILVSDNDKTCLKIQCSHSDDKNYQFKKSFANEKVLVLRDPNRPLPLNQSLGLLKWRFTSQDEDQIPLSITCWPTCDKGHADVNVEYELLRNDLILTDVMIQIHIPSNQQPIVQEIVGEHRYDRLNRTLSWIIPVIDKNTSNGILEFSVDDISSSNDFFPVDAYFKSETLMSNLEIISVAQVNSGEPITFSKQIQIIPDEYSIQ</sequence>
<comment type="subunit">
    <text evidence="2 10">Oligomeric complex that consists of at least the alpha, beta, beta', gamma, delta, epsilon and zeta subunits.</text>
</comment>
<dbReference type="AlphaFoldDB" id="A0A075AMW3"/>
<keyword evidence="6 10" id="KW-0653">Protein transport</keyword>
<dbReference type="Gene3D" id="3.30.450.60">
    <property type="match status" value="1"/>
</dbReference>
<dbReference type="GO" id="GO:0015031">
    <property type="term" value="P:protein transport"/>
    <property type="evidence" value="ECO:0007669"/>
    <property type="project" value="UniProtKB-KW"/>
</dbReference>
<dbReference type="PROSITE" id="PS51072">
    <property type="entry name" value="MHD"/>
    <property type="match status" value="1"/>
</dbReference>
<evidence type="ECO:0000256" key="3">
    <source>
        <dbReference type="ARBA" id="ARBA00022448"/>
    </source>
</evidence>
<evidence type="ECO:0000256" key="4">
    <source>
        <dbReference type="ARBA" id="ARBA00022490"/>
    </source>
</evidence>
<dbReference type="Gene3D" id="2.60.40.1170">
    <property type="entry name" value="Mu homology domain, subdomain B"/>
    <property type="match status" value="2"/>
</dbReference>
<dbReference type="GO" id="GO:0000139">
    <property type="term" value="C:Golgi membrane"/>
    <property type="evidence" value="ECO:0007669"/>
    <property type="project" value="UniProtKB-SubCell"/>
</dbReference>
<dbReference type="Pfam" id="PF00928">
    <property type="entry name" value="Adap_comp_sub"/>
    <property type="match status" value="1"/>
</dbReference>
<keyword evidence="8 10" id="KW-0472">Membrane</keyword>
<dbReference type="InterPro" id="IPR028565">
    <property type="entry name" value="MHD"/>
</dbReference>
<dbReference type="OMA" id="CEDNETT"/>
<evidence type="ECO:0000256" key="2">
    <source>
        <dbReference type="ARBA" id="ARBA00011775"/>
    </source>
</evidence>
<dbReference type="STRING" id="988480.A0A075AMW3"/>
<dbReference type="EMBL" id="KE561324">
    <property type="protein sequence ID" value="EPZ31028.1"/>
    <property type="molecule type" value="Genomic_DNA"/>
</dbReference>
<name>A0A075AMW3_ROZAC</name>
<evidence type="ECO:0000259" key="13">
    <source>
        <dbReference type="PROSITE" id="PS51072"/>
    </source>
</evidence>
<evidence type="ECO:0000256" key="9">
    <source>
        <dbReference type="ARBA" id="ARBA00023329"/>
    </source>
</evidence>
<evidence type="ECO:0000256" key="11">
    <source>
        <dbReference type="RuleBase" id="RU366052"/>
    </source>
</evidence>
<evidence type="ECO:0000313" key="14">
    <source>
        <dbReference type="EMBL" id="EPZ31028.1"/>
    </source>
</evidence>
<accession>A0A075AMW3</accession>
<dbReference type="GO" id="GO:0006890">
    <property type="term" value="P:retrograde vesicle-mediated transport, Golgi to endoplasmic reticulum"/>
    <property type="evidence" value="ECO:0007669"/>
    <property type="project" value="UniProtKB-UniRule"/>
</dbReference>
<dbReference type="SUPFAM" id="SSF64356">
    <property type="entry name" value="SNARE-like"/>
    <property type="match status" value="1"/>
</dbReference>
<keyword evidence="4 10" id="KW-0963">Cytoplasm</keyword>
<evidence type="ECO:0000256" key="6">
    <source>
        <dbReference type="ARBA" id="ARBA00022927"/>
    </source>
</evidence>
<keyword evidence="5 10" id="KW-0931">ER-Golgi transport</keyword>
<keyword evidence="7 10" id="KW-0333">Golgi apparatus</keyword>
<comment type="subcellular location">
    <subcellularLocation>
        <location evidence="10 11">Cytoplasm</location>
    </subcellularLocation>
    <subcellularLocation>
        <location evidence="10 11">Cytoplasmic vesicle</location>
        <location evidence="10 11">COPI-coated vesicle membrane</location>
        <topology evidence="10 11">Peripheral membrane protein</topology>
        <orientation evidence="10 11">Cytoplasmic side</orientation>
    </subcellularLocation>
    <subcellularLocation>
        <location evidence="10 11">Golgi apparatus membrane</location>
        <topology evidence="10 11">Peripheral membrane protein</topology>
        <orientation evidence="10 11">Cytoplasmic side</orientation>
    </subcellularLocation>
</comment>
<comment type="similarity">
    <text evidence="1 10">Belongs to the adaptor complexes medium subunit family. Delta-COP subfamily.</text>
</comment>
<dbReference type="Proteomes" id="UP000030755">
    <property type="component" value="Unassembled WGS sequence"/>
</dbReference>
<dbReference type="HOGENOM" id="CLU_019988_3_0_1"/>
<dbReference type="CDD" id="cd14830">
    <property type="entry name" value="Delta_COP_N"/>
    <property type="match status" value="1"/>
</dbReference>
<dbReference type="InterPro" id="IPR036168">
    <property type="entry name" value="AP2_Mu_C_sf"/>
</dbReference>
<evidence type="ECO:0000313" key="15">
    <source>
        <dbReference type="Proteomes" id="UP000030755"/>
    </source>
</evidence>
<dbReference type="InterPro" id="IPR022775">
    <property type="entry name" value="AP_mu_sigma_su"/>
</dbReference>
<feature type="domain" description="MHD" evidence="13">
    <location>
        <begin position="249"/>
        <end position="483"/>
    </location>
</feature>
<protein>
    <recommendedName>
        <fullName evidence="10">Coatomer subunit delta</fullName>
    </recommendedName>
</protein>
<evidence type="ECO:0000256" key="7">
    <source>
        <dbReference type="ARBA" id="ARBA00023034"/>
    </source>
</evidence>
<gene>
    <name evidence="14" type="ORF">O9G_001502</name>
</gene>
<keyword evidence="15" id="KW-1185">Reference proteome</keyword>
<dbReference type="GO" id="GO:0030126">
    <property type="term" value="C:COPI vesicle coat"/>
    <property type="evidence" value="ECO:0007669"/>
    <property type="project" value="UniProtKB-UniRule"/>
</dbReference>
<comment type="function">
    <text evidence="10">The coatomer is a cytosolic protein complex that binds to dilysine motifs and reversibly associates with Golgi non-clathrin-coated vesicles, which further mediate biosynthetic protein transport from the ER, via the Golgi up to the trans Golgi network. Coatomer complex is required for budding from Golgi membranes, and is essential for the retrograde Golgi-to-ER transport of dilysine-tagged proteins.</text>
</comment>
<keyword evidence="3 10" id="KW-0813">Transport</keyword>
<dbReference type="FunFam" id="3.30.450.60:FF:000003">
    <property type="entry name" value="Coatomer subunit delta"/>
    <property type="match status" value="1"/>
</dbReference>
<keyword evidence="12" id="KW-0175">Coiled coil</keyword>
<dbReference type="InterPro" id="IPR027059">
    <property type="entry name" value="Coatomer_dsu"/>
</dbReference>
<evidence type="ECO:0000256" key="8">
    <source>
        <dbReference type="ARBA" id="ARBA00023136"/>
    </source>
</evidence>
<evidence type="ECO:0000256" key="10">
    <source>
        <dbReference type="RuleBase" id="RU364018"/>
    </source>
</evidence>
<dbReference type="CDD" id="cd09254">
    <property type="entry name" value="AP_delta-COPI_MHD"/>
    <property type="match status" value="1"/>
</dbReference>
<dbReference type="PANTHER" id="PTHR10121:SF0">
    <property type="entry name" value="COATOMER SUBUNIT DELTA"/>
    <property type="match status" value="1"/>
</dbReference>
<feature type="coiled-coil region" evidence="12">
    <location>
        <begin position="113"/>
        <end position="153"/>
    </location>
</feature>
<dbReference type="SUPFAM" id="SSF49447">
    <property type="entry name" value="Second domain of Mu2 adaptin subunit (ap50) of ap2 adaptor"/>
    <property type="match status" value="1"/>
</dbReference>
<dbReference type="GO" id="GO:0051645">
    <property type="term" value="P:Golgi localization"/>
    <property type="evidence" value="ECO:0007669"/>
    <property type="project" value="TreeGrafter"/>
</dbReference>
<evidence type="ECO:0000256" key="1">
    <source>
        <dbReference type="ARBA" id="ARBA00010516"/>
    </source>
</evidence>
<evidence type="ECO:0000256" key="12">
    <source>
        <dbReference type="SAM" id="Coils"/>
    </source>
</evidence>
<keyword evidence="9 10" id="KW-0968">Cytoplasmic vesicle</keyword>
<dbReference type="GO" id="GO:0006888">
    <property type="term" value="P:endoplasmic reticulum to Golgi vesicle-mediated transport"/>
    <property type="evidence" value="ECO:0007669"/>
    <property type="project" value="TreeGrafter"/>
</dbReference>
<dbReference type="InterPro" id="IPR011012">
    <property type="entry name" value="Longin-like_dom_sf"/>
</dbReference>
<dbReference type="PANTHER" id="PTHR10121">
    <property type="entry name" value="COATOMER SUBUNIT DELTA"/>
    <property type="match status" value="1"/>
</dbReference>
<reference evidence="14 15" key="1">
    <citation type="journal article" date="2013" name="Curr. Biol.">
        <title>Shared signatures of parasitism and phylogenomics unite Cryptomycota and microsporidia.</title>
        <authorList>
            <person name="James T.Y."/>
            <person name="Pelin A."/>
            <person name="Bonen L."/>
            <person name="Ahrendt S."/>
            <person name="Sain D."/>
            <person name="Corradi N."/>
            <person name="Stajich J.E."/>
        </authorList>
    </citation>
    <scope>NUCLEOTIDE SEQUENCE [LARGE SCALE GENOMIC DNA]</scope>
    <source>
        <strain evidence="14 15">CSF55</strain>
    </source>
</reference>